<dbReference type="GO" id="GO:0071988">
    <property type="term" value="P:protein localization to spindle pole body"/>
    <property type="evidence" value="ECO:0007669"/>
    <property type="project" value="InterPro"/>
</dbReference>
<keyword evidence="10 11" id="KW-0539">Nucleus</keyword>
<dbReference type="InterPro" id="IPR031433">
    <property type="entry name" value="Mps2"/>
</dbReference>
<evidence type="ECO:0000256" key="9">
    <source>
        <dbReference type="ARBA" id="ARBA00023212"/>
    </source>
</evidence>
<proteinExistence type="inferred from homology"/>
<sequence>MDTERHATLLLDLVWPEVDAKAQGFIYAKDFPLAVSRMEEILNRGKPDRDRAQLVSETGREILRKFGSDQEFFKVYKEDFRELFDGLVGTSFKSAVKSCAGDGALDRLQDNEITDEMHDKKAVTPTLQDEVLRLREQVRELSSKNVEKDQEIIARDEIIAELQGKDAAPAGSPRSLQRMRSLQARVTNLEEELSFRDEVIREKDRELLNFTKRVGEFKDKYQFLEREFQFYKGHREQKSPDSIKEATRHEFIISELKRKITEQSDMIGQMRAQVETKPGVLYSEGAASTTGFPLTFPLRLVLRLIIGAILAYLAFDIGIRSLKAAGALFGSSTPTTLIPKTELSWWEQNTLLSKLHWFFKEFFDNYDLDAGRDEVVSANYDKLFGV</sequence>
<keyword evidence="4 11" id="KW-0963">Cytoplasm</keyword>
<evidence type="ECO:0000256" key="4">
    <source>
        <dbReference type="ARBA" id="ARBA00022490"/>
    </source>
</evidence>
<comment type="subcellular location">
    <subcellularLocation>
        <location evidence="11">Cytoplasm</location>
        <location evidence="11">Cytoskeleton</location>
        <location evidence="11">Microtubule organizing center</location>
        <location evidence="11">Spindle pole body</location>
    </subcellularLocation>
    <subcellularLocation>
        <location evidence="11">Nucleus membrane</location>
        <topology evidence="11">Single-pass membrane protein</topology>
    </subcellularLocation>
</comment>
<reference evidence="13" key="1">
    <citation type="submission" date="2015-10" db="EMBL/GenBank/DDBJ databases">
        <authorList>
            <person name="Devillers H."/>
        </authorList>
    </citation>
    <scope>NUCLEOTIDE SEQUENCE [LARGE SCALE GENOMIC DNA]</scope>
</reference>
<evidence type="ECO:0000256" key="11">
    <source>
        <dbReference type="RuleBase" id="RU362141"/>
    </source>
</evidence>
<dbReference type="OrthoDB" id="4035046at2759"/>
<dbReference type="GO" id="GO:0005816">
    <property type="term" value="C:spindle pole body"/>
    <property type="evidence" value="ECO:0007669"/>
    <property type="project" value="UniProtKB-SubCell"/>
</dbReference>
<keyword evidence="8" id="KW-0472">Membrane</keyword>
<dbReference type="GO" id="GO:0031965">
    <property type="term" value="C:nuclear membrane"/>
    <property type="evidence" value="ECO:0007669"/>
    <property type="project" value="UniProtKB-SubCell"/>
</dbReference>
<dbReference type="GO" id="GO:0005737">
    <property type="term" value="C:cytoplasm"/>
    <property type="evidence" value="ECO:0007669"/>
    <property type="project" value="UniProtKB-UniRule"/>
</dbReference>
<evidence type="ECO:0000256" key="8">
    <source>
        <dbReference type="ARBA" id="ARBA00023136"/>
    </source>
</evidence>
<keyword evidence="6" id="KW-1133">Transmembrane helix</keyword>
<evidence type="ECO:0000256" key="6">
    <source>
        <dbReference type="ARBA" id="ARBA00022989"/>
    </source>
</evidence>
<dbReference type="Pfam" id="PF17060">
    <property type="entry name" value="MPS2"/>
    <property type="match status" value="1"/>
</dbReference>
<dbReference type="GO" id="GO:0030474">
    <property type="term" value="P:spindle pole body duplication"/>
    <property type="evidence" value="ECO:0007669"/>
    <property type="project" value="InterPro"/>
</dbReference>
<dbReference type="AlphaFoldDB" id="A0A0P1KVD4"/>
<protein>
    <recommendedName>
        <fullName evidence="3 11">Monopolar spindle protein 2</fullName>
    </recommendedName>
</protein>
<evidence type="ECO:0000256" key="3">
    <source>
        <dbReference type="ARBA" id="ARBA00015584"/>
    </source>
</evidence>
<keyword evidence="13" id="KW-1185">Reference proteome</keyword>
<evidence type="ECO:0000256" key="7">
    <source>
        <dbReference type="ARBA" id="ARBA00023054"/>
    </source>
</evidence>
<name>A0A0P1KVD4_9SACH</name>
<evidence type="ECO:0000256" key="10">
    <source>
        <dbReference type="ARBA" id="ARBA00023242"/>
    </source>
</evidence>
<organism evidence="12 13">
    <name type="scientific">Lachancea quebecensis</name>
    <dbReference type="NCBI Taxonomy" id="1654605"/>
    <lineage>
        <taxon>Eukaryota</taxon>
        <taxon>Fungi</taxon>
        <taxon>Dikarya</taxon>
        <taxon>Ascomycota</taxon>
        <taxon>Saccharomycotina</taxon>
        <taxon>Saccharomycetes</taxon>
        <taxon>Saccharomycetales</taxon>
        <taxon>Saccharomycetaceae</taxon>
        <taxon>Lachancea</taxon>
    </lineage>
</organism>
<keyword evidence="5" id="KW-0812">Transmembrane</keyword>
<keyword evidence="7" id="KW-0175">Coiled coil</keyword>
<gene>
    <name evidence="11" type="primary">MPS2</name>
    <name evidence="12" type="ORF">LAQU0_S08e04148g</name>
</gene>
<evidence type="ECO:0000256" key="5">
    <source>
        <dbReference type="ARBA" id="ARBA00022692"/>
    </source>
</evidence>
<evidence type="ECO:0000256" key="1">
    <source>
        <dbReference type="ARBA" id="ARBA00003044"/>
    </source>
</evidence>
<evidence type="ECO:0000313" key="13">
    <source>
        <dbReference type="Proteomes" id="UP000236544"/>
    </source>
</evidence>
<comment type="function">
    <text evidence="1 11">Component of the spindle pole body (SPB) required for insertion of the nascent SPB into the nuclear envelope and for the proper execution of spindle pole body (SPB) duplication.</text>
</comment>
<evidence type="ECO:0000313" key="12">
    <source>
        <dbReference type="EMBL" id="CUS23192.1"/>
    </source>
</evidence>
<keyword evidence="9 11" id="KW-0206">Cytoskeleton</keyword>
<comment type="similarity">
    <text evidence="2 11">Belongs to the MPS2 family.</text>
</comment>
<accession>A0A0P1KVD4</accession>
<evidence type="ECO:0000256" key="2">
    <source>
        <dbReference type="ARBA" id="ARBA00008916"/>
    </source>
</evidence>
<dbReference type="Proteomes" id="UP000236544">
    <property type="component" value="Unassembled WGS sequence"/>
</dbReference>
<dbReference type="EMBL" id="LN890539">
    <property type="protein sequence ID" value="CUS23192.1"/>
    <property type="molecule type" value="Genomic_DNA"/>
</dbReference>